<proteinExistence type="predicted"/>
<reference evidence="1" key="1">
    <citation type="journal article" date="2014" name="Int. J. Syst. Evol. Microbiol.">
        <title>Complete genome sequence of Corynebacterium casei LMG S-19264T (=DSM 44701T), isolated from a smear-ripened cheese.</title>
        <authorList>
            <consortium name="US DOE Joint Genome Institute (JGI-PGF)"/>
            <person name="Walter F."/>
            <person name="Albersmeier A."/>
            <person name="Kalinowski J."/>
            <person name="Ruckert C."/>
        </authorList>
    </citation>
    <scope>NUCLEOTIDE SEQUENCE</scope>
    <source>
        <strain evidence="1">CCM 7905</strain>
    </source>
</reference>
<reference evidence="1" key="2">
    <citation type="submission" date="2020-09" db="EMBL/GenBank/DDBJ databases">
        <authorList>
            <person name="Sun Q."/>
            <person name="Sedlacek I."/>
        </authorList>
    </citation>
    <scope>NUCLEOTIDE SEQUENCE</scope>
    <source>
        <strain evidence="1">CCM 7905</strain>
    </source>
</reference>
<dbReference type="AlphaFoldDB" id="A0A917CZT5"/>
<organism evidence="1 2">
    <name type="scientific">Rhodococcoides trifolii</name>
    <dbReference type="NCBI Taxonomy" id="908250"/>
    <lineage>
        <taxon>Bacteria</taxon>
        <taxon>Bacillati</taxon>
        <taxon>Actinomycetota</taxon>
        <taxon>Actinomycetes</taxon>
        <taxon>Mycobacteriales</taxon>
        <taxon>Nocardiaceae</taxon>
        <taxon>Rhodococcoides</taxon>
    </lineage>
</organism>
<comment type="caution">
    <text evidence="1">The sequence shown here is derived from an EMBL/GenBank/DDBJ whole genome shotgun (WGS) entry which is preliminary data.</text>
</comment>
<dbReference type="EMBL" id="BMCU01000002">
    <property type="protein sequence ID" value="GGG04038.1"/>
    <property type="molecule type" value="Genomic_DNA"/>
</dbReference>
<gene>
    <name evidence="1" type="ORF">GCM10007304_17730</name>
</gene>
<keyword evidence="2" id="KW-1185">Reference proteome</keyword>
<dbReference type="Proteomes" id="UP000654257">
    <property type="component" value="Unassembled WGS sequence"/>
</dbReference>
<protein>
    <submittedName>
        <fullName evidence="1">Uncharacterized protein</fullName>
    </submittedName>
</protein>
<accession>A0A917CZT5</accession>
<name>A0A917CZT5_9NOCA</name>
<dbReference type="RefSeq" id="WP_188544443.1">
    <property type="nucleotide sequence ID" value="NZ_BMCU01000002.1"/>
</dbReference>
<evidence type="ECO:0000313" key="2">
    <source>
        <dbReference type="Proteomes" id="UP000654257"/>
    </source>
</evidence>
<sequence length="276" mass="29150">MATAAPPVYVPAPPVTPSRYGLLSAADIIPITDPHTRNGVQYQTAPDGPAHLSFAECVNGKGDDRSDDVTDGLPWTEAGPIVVYNGFVCRAVGLSDDERQQYARDALAGGEAAAVEKAIWATADPLRLMETGLTDILSATPVSVVAGIAMLERQLGNAGVGVGVIHAPREVAPHAAAKAQIESDGARKVTVLGTRWAFGAYPTTDPDGVQAASNVAWMVATGPVVARRTEVVIRPTTYQQAFDQRNNDVFSVAERTWVIGWDDRVRAAVPVTLPTT</sequence>
<evidence type="ECO:0000313" key="1">
    <source>
        <dbReference type="EMBL" id="GGG04038.1"/>
    </source>
</evidence>